<keyword evidence="1" id="KW-1133">Transmembrane helix</keyword>
<dbReference type="RefSeq" id="WP_249972834.1">
    <property type="nucleotide sequence ID" value="NZ_JAMFLZ010000003.1"/>
</dbReference>
<keyword evidence="3" id="KW-1185">Reference proteome</keyword>
<gene>
    <name evidence="2" type="ORF">M3P09_08750</name>
</gene>
<evidence type="ECO:0000313" key="2">
    <source>
        <dbReference type="EMBL" id="MCL6295080.1"/>
    </source>
</evidence>
<proteinExistence type="predicted"/>
<feature type="transmembrane region" description="Helical" evidence="1">
    <location>
        <begin position="45"/>
        <end position="65"/>
    </location>
</feature>
<feature type="transmembrane region" description="Helical" evidence="1">
    <location>
        <begin position="148"/>
        <end position="168"/>
    </location>
</feature>
<feature type="transmembrane region" description="Helical" evidence="1">
    <location>
        <begin position="198"/>
        <end position="218"/>
    </location>
</feature>
<sequence>MFKANIETKTAWLKWVYQHRKIIFFLSISSGIISGYLFFKLLNKVTPIVVLLFILAIMISLFYVIKIKGRSLRELPYVKIHSIALTWTLVIVSFPILNENIYDLDILLIFIPANYIYFVAVAIPFDIRDLKHDSLTQRTIPQVVGIRNSKLISILLLISTALGIGIVFPNILNTLTFVIALSTQITLIVLTTVNRQEIYYSLLIDGAIALLGISYLTINN</sequence>
<name>A0ABT0QDL0_9FLAO</name>
<comment type="caution">
    <text evidence="2">The sequence shown here is derived from an EMBL/GenBank/DDBJ whole genome shotgun (WGS) entry which is preliminary data.</text>
</comment>
<feature type="transmembrane region" description="Helical" evidence="1">
    <location>
        <begin position="174"/>
        <end position="191"/>
    </location>
</feature>
<organism evidence="2 3">
    <name type="scientific">Jejuia spongiicola</name>
    <dbReference type="NCBI Taxonomy" id="2942207"/>
    <lineage>
        <taxon>Bacteria</taxon>
        <taxon>Pseudomonadati</taxon>
        <taxon>Bacteroidota</taxon>
        <taxon>Flavobacteriia</taxon>
        <taxon>Flavobacteriales</taxon>
        <taxon>Flavobacteriaceae</taxon>
        <taxon>Jejuia</taxon>
    </lineage>
</organism>
<dbReference type="Proteomes" id="UP001165381">
    <property type="component" value="Unassembled WGS sequence"/>
</dbReference>
<keyword evidence="1" id="KW-0812">Transmembrane</keyword>
<dbReference type="EMBL" id="JAMFLZ010000003">
    <property type="protein sequence ID" value="MCL6295080.1"/>
    <property type="molecule type" value="Genomic_DNA"/>
</dbReference>
<feature type="transmembrane region" description="Helical" evidence="1">
    <location>
        <begin position="21"/>
        <end position="39"/>
    </location>
</feature>
<evidence type="ECO:0008006" key="4">
    <source>
        <dbReference type="Google" id="ProtNLM"/>
    </source>
</evidence>
<protein>
    <recommendedName>
        <fullName evidence="4">UbiA prenyltransferase family protein</fullName>
    </recommendedName>
</protein>
<evidence type="ECO:0000313" key="3">
    <source>
        <dbReference type="Proteomes" id="UP001165381"/>
    </source>
</evidence>
<evidence type="ECO:0000256" key="1">
    <source>
        <dbReference type="SAM" id="Phobius"/>
    </source>
</evidence>
<feature type="transmembrane region" description="Helical" evidence="1">
    <location>
        <begin position="106"/>
        <end position="127"/>
    </location>
</feature>
<keyword evidence="1" id="KW-0472">Membrane</keyword>
<feature type="transmembrane region" description="Helical" evidence="1">
    <location>
        <begin position="77"/>
        <end position="94"/>
    </location>
</feature>
<reference evidence="2" key="1">
    <citation type="submission" date="2022-05" db="EMBL/GenBank/DDBJ databases">
        <authorList>
            <person name="Park J.-S."/>
        </authorList>
    </citation>
    <scope>NUCLEOTIDE SEQUENCE</scope>
    <source>
        <strain evidence="2">2012CJ34-3</strain>
    </source>
</reference>
<accession>A0ABT0QDL0</accession>